<evidence type="ECO:0000256" key="5">
    <source>
        <dbReference type="ARBA" id="ARBA00022605"/>
    </source>
</evidence>
<dbReference type="InterPro" id="IPR018510">
    <property type="entry name" value="DAP_epimerase_AS"/>
</dbReference>
<evidence type="ECO:0000256" key="3">
    <source>
        <dbReference type="ARBA" id="ARBA00013080"/>
    </source>
</evidence>
<accession>A0A1Y3GCD1</accession>
<evidence type="ECO:0000313" key="12">
    <source>
        <dbReference type="Proteomes" id="UP000195137"/>
    </source>
</evidence>
<dbReference type="EC" id="5.1.1.7" evidence="3 9"/>
<organism evidence="11 12">
    <name type="scientific">Methanonatronarchaeum thermophilum</name>
    <dbReference type="NCBI Taxonomy" id="1927129"/>
    <lineage>
        <taxon>Archaea</taxon>
        <taxon>Methanobacteriati</taxon>
        <taxon>Methanobacteriota</taxon>
        <taxon>Methanonatronarchaeia</taxon>
        <taxon>Methanonatronarchaeales</taxon>
        <taxon>Methanonatronarchaeaceae</taxon>
        <taxon>Methanonatronarchaeum</taxon>
    </lineage>
</organism>
<comment type="similarity">
    <text evidence="2 9">Belongs to the diaminopimelate epimerase family.</text>
</comment>
<comment type="caution">
    <text evidence="11">The sequence shown here is derived from an EMBL/GenBank/DDBJ whole genome shotgun (WGS) entry which is preliminary data.</text>
</comment>
<gene>
    <name evidence="9" type="primary">dapF</name>
    <name evidence="11" type="ORF">AMET1_0763</name>
</gene>
<feature type="binding site" evidence="9">
    <location>
        <begin position="79"/>
        <end position="80"/>
    </location>
    <ligand>
        <name>substrate</name>
    </ligand>
</feature>
<feature type="active site" description="Proton donor" evidence="9">
    <location>
        <position position="78"/>
    </location>
</feature>
<evidence type="ECO:0000256" key="1">
    <source>
        <dbReference type="ARBA" id="ARBA00005196"/>
    </source>
</evidence>
<keyword evidence="4 9" id="KW-0963">Cytoplasm</keyword>
<dbReference type="GO" id="GO:0005829">
    <property type="term" value="C:cytosol"/>
    <property type="evidence" value="ECO:0007669"/>
    <property type="project" value="TreeGrafter"/>
</dbReference>
<reference evidence="11 12" key="1">
    <citation type="submission" date="2016-12" db="EMBL/GenBank/DDBJ databases">
        <title>Discovery of methanogenic haloarchaea.</title>
        <authorList>
            <person name="Sorokin D.Y."/>
            <person name="Makarova K.S."/>
            <person name="Abbas B."/>
            <person name="Ferrer M."/>
            <person name="Golyshin P.N."/>
        </authorList>
    </citation>
    <scope>NUCLEOTIDE SEQUENCE [LARGE SCALE GENOMIC DNA]</scope>
    <source>
        <strain evidence="11">AMET1</strain>
    </source>
</reference>
<name>A0A1Y3GCD1_9EURY</name>
<dbReference type="InterPro" id="IPR001653">
    <property type="entry name" value="DAP_epimerase_DapF"/>
</dbReference>
<evidence type="ECO:0000313" key="11">
    <source>
        <dbReference type="EMBL" id="OUJ19111.1"/>
    </source>
</evidence>
<feature type="binding site" evidence="9">
    <location>
        <begin position="211"/>
        <end position="212"/>
    </location>
    <ligand>
        <name>substrate</name>
    </ligand>
</feature>
<feature type="binding site" evidence="9">
    <location>
        <position position="15"/>
    </location>
    <ligand>
        <name>substrate</name>
    </ligand>
</feature>
<dbReference type="Pfam" id="PF01678">
    <property type="entry name" value="DAP_epimerase"/>
    <property type="match status" value="2"/>
</dbReference>
<comment type="caution">
    <text evidence="9">Lacks conserved residue(s) required for the propagation of feature annotation.</text>
</comment>
<evidence type="ECO:0000256" key="9">
    <source>
        <dbReference type="HAMAP-Rule" id="MF_00197"/>
    </source>
</evidence>
<dbReference type="FunFam" id="3.10.310.10:FF:000001">
    <property type="entry name" value="Diaminopimelate epimerase"/>
    <property type="match status" value="1"/>
</dbReference>
<comment type="catalytic activity">
    <reaction evidence="8 9">
        <text>(2S,6S)-2,6-diaminopimelate = meso-2,6-diaminopimelate</text>
        <dbReference type="Rhea" id="RHEA:15393"/>
        <dbReference type="ChEBI" id="CHEBI:57609"/>
        <dbReference type="ChEBI" id="CHEBI:57791"/>
        <dbReference type="EC" id="5.1.1.7"/>
    </reaction>
</comment>
<dbReference type="UniPathway" id="UPA00034">
    <property type="reaction ID" value="UER00025"/>
</dbReference>
<dbReference type="HAMAP" id="MF_00197">
    <property type="entry name" value="DAP_epimerase"/>
    <property type="match status" value="1"/>
</dbReference>
<feature type="binding site" evidence="9">
    <location>
        <begin position="222"/>
        <end position="223"/>
    </location>
    <ligand>
        <name>substrate</name>
    </ligand>
</feature>
<dbReference type="PANTHER" id="PTHR31689:SF0">
    <property type="entry name" value="DIAMINOPIMELATE EPIMERASE"/>
    <property type="match status" value="1"/>
</dbReference>
<sequence length="277" mass="30833">MTKTIKFTKMHGNGNDFIIIDEIDQTLIPESKKPNFTKKHCKRKFNIGADGILYLQPSKKADLKMRIFNSDGTEAEMCGNGIRCAAKYTVENKTKNNTVNIETKAGTLEIETKQNNKFWAKVNMGKPLYNRKKIPAKHKGELIKQKINNTNHEVSACNVGVPHAVVQTNDIESIDIMQEAPPIRNNPIFPEGANVNFIQKHKNKILVRTYERGVEAETLSCGTGSVASAAIARKTGLIDKNTIPVETKGGELKIIFQNNTAYMEGPAKTVYEGTLKK</sequence>
<dbReference type="GO" id="GO:0008837">
    <property type="term" value="F:diaminopimelate epimerase activity"/>
    <property type="evidence" value="ECO:0007669"/>
    <property type="project" value="UniProtKB-UniRule"/>
</dbReference>
<evidence type="ECO:0000256" key="8">
    <source>
        <dbReference type="ARBA" id="ARBA00051712"/>
    </source>
</evidence>
<dbReference type="SUPFAM" id="SSF54506">
    <property type="entry name" value="Diaminopimelate epimerase-like"/>
    <property type="match status" value="2"/>
</dbReference>
<feature type="binding site" evidence="9">
    <location>
        <position position="194"/>
    </location>
    <ligand>
        <name>substrate</name>
    </ligand>
</feature>
<evidence type="ECO:0000256" key="7">
    <source>
        <dbReference type="ARBA" id="ARBA00023235"/>
    </source>
</evidence>
<feature type="active site" evidence="10">
    <location>
        <position position="78"/>
    </location>
</feature>
<keyword evidence="12" id="KW-1185">Reference proteome</keyword>
<comment type="pathway">
    <text evidence="1 9">Amino-acid biosynthesis; L-lysine biosynthesis via DAP pathway; DL-2,6-diaminopimelate from LL-2,6-diaminopimelate: step 1/1.</text>
</comment>
<comment type="subcellular location">
    <subcellularLocation>
        <location evidence="9">Cytoplasm</location>
    </subcellularLocation>
</comment>
<protein>
    <recommendedName>
        <fullName evidence="3 9">Diaminopimelate epimerase</fullName>
        <shortName evidence="9">DAP epimerase</shortName>
        <ecNumber evidence="3 9">5.1.1.7</ecNumber>
    </recommendedName>
    <alternativeName>
        <fullName evidence="9">PLP-independent amino acid racemase</fullName>
    </alternativeName>
</protein>
<evidence type="ECO:0000256" key="4">
    <source>
        <dbReference type="ARBA" id="ARBA00022490"/>
    </source>
</evidence>
<dbReference type="OrthoDB" id="358699at2157"/>
<dbReference type="AlphaFoldDB" id="A0A1Y3GCD1"/>
<comment type="subunit">
    <text evidence="9">Homodimer.</text>
</comment>
<dbReference type="PROSITE" id="PS01326">
    <property type="entry name" value="DAP_EPIMERASE"/>
    <property type="match status" value="1"/>
</dbReference>
<evidence type="ECO:0000256" key="6">
    <source>
        <dbReference type="ARBA" id="ARBA00023154"/>
    </source>
</evidence>
<keyword evidence="7 9" id="KW-0413">Isomerase</keyword>
<comment type="function">
    <text evidence="9">Catalyzes the stereoinversion of LL-2,6-diaminopimelate (L,L-DAP) to meso-diaminopimelate (meso-DAP), a precursor of L-lysine.</text>
</comment>
<proteinExistence type="inferred from homology"/>
<dbReference type="RefSeq" id="WP_086637150.1">
    <property type="nucleotide sequence ID" value="NZ_MRZU01000003.1"/>
</dbReference>
<dbReference type="Gene3D" id="3.10.310.10">
    <property type="entry name" value="Diaminopimelate Epimerase, Chain A, domain 1"/>
    <property type="match status" value="2"/>
</dbReference>
<keyword evidence="5 9" id="KW-0028">Amino-acid biosynthesis</keyword>
<keyword evidence="6 9" id="KW-0457">Lysine biosynthesis</keyword>
<dbReference type="NCBIfam" id="TIGR00652">
    <property type="entry name" value="DapF"/>
    <property type="match status" value="1"/>
</dbReference>
<evidence type="ECO:0000256" key="2">
    <source>
        <dbReference type="ARBA" id="ARBA00010219"/>
    </source>
</evidence>
<dbReference type="Proteomes" id="UP000195137">
    <property type="component" value="Unassembled WGS sequence"/>
</dbReference>
<evidence type="ECO:0000256" key="10">
    <source>
        <dbReference type="PROSITE-ProRule" id="PRU10125"/>
    </source>
</evidence>
<dbReference type="EMBL" id="MRZU01000003">
    <property type="protein sequence ID" value="OUJ19111.1"/>
    <property type="molecule type" value="Genomic_DNA"/>
</dbReference>
<dbReference type="GO" id="GO:0009089">
    <property type="term" value="P:lysine biosynthetic process via diaminopimelate"/>
    <property type="evidence" value="ECO:0007669"/>
    <property type="project" value="UniProtKB-UniRule"/>
</dbReference>
<dbReference type="PANTHER" id="PTHR31689">
    <property type="entry name" value="DIAMINOPIMELATE EPIMERASE, CHLOROPLASTIC"/>
    <property type="match status" value="1"/>
</dbReference>
<feature type="binding site" evidence="9">
    <location>
        <position position="69"/>
    </location>
    <ligand>
        <name>substrate</name>
    </ligand>
</feature>
<feature type="active site" description="Proton acceptor" evidence="9">
    <location>
        <position position="221"/>
    </location>
</feature>
<feature type="site" description="Could be important to modulate the pK values of the two catalytic cysteine residues" evidence="9">
    <location>
        <position position="211"/>
    </location>
</feature>
<feature type="site" description="Could be important to modulate the pK values of the two catalytic cysteine residues" evidence="9">
    <location>
        <position position="163"/>
    </location>
</feature>